<comment type="caution">
    <text evidence="1">The sequence shown here is derived from an EMBL/GenBank/DDBJ whole genome shotgun (WGS) entry which is preliminary data.</text>
</comment>
<organism evidence="1 2">
    <name type="scientific">Streptomyces paromomycinus</name>
    <name type="common">Streptomyces rimosus subsp. paromomycinus</name>
    <dbReference type="NCBI Taxonomy" id="92743"/>
    <lineage>
        <taxon>Bacteria</taxon>
        <taxon>Bacillati</taxon>
        <taxon>Actinomycetota</taxon>
        <taxon>Actinomycetes</taxon>
        <taxon>Kitasatosporales</taxon>
        <taxon>Streptomycetaceae</taxon>
        <taxon>Streptomyces</taxon>
    </lineage>
</organism>
<sequence>MAGEVERVRRALRALEAIPDATDRAAACAELLREWPELHRMVADMRQQAVITAKASGVTYRELGKRMGDISGEAVGQIAAGKWRAPKRDADGE</sequence>
<dbReference type="RefSeq" id="WP_148112436.1">
    <property type="nucleotide sequence ID" value="NZ_BHZD01000001.1"/>
</dbReference>
<dbReference type="Proteomes" id="UP000286746">
    <property type="component" value="Unassembled WGS sequence"/>
</dbReference>
<dbReference type="EMBL" id="BHZD01000001">
    <property type="protein sequence ID" value="GCD46135.1"/>
    <property type="molecule type" value="Genomic_DNA"/>
</dbReference>
<reference evidence="1 2" key="1">
    <citation type="submission" date="2018-11" db="EMBL/GenBank/DDBJ databases">
        <title>Whole genome sequence of Streptomyces paromomycinus NBRC 15454(T).</title>
        <authorList>
            <person name="Komaki H."/>
            <person name="Tamura T."/>
        </authorList>
    </citation>
    <scope>NUCLEOTIDE SEQUENCE [LARGE SCALE GENOMIC DNA]</scope>
    <source>
        <strain evidence="1 2">NBRC 15454</strain>
    </source>
</reference>
<proteinExistence type="predicted"/>
<evidence type="ECO:0000313" key="2">
    <source>
        <dbReference type="Proteomes" id="UP000286746"/>
    </source>
</evidence>
<evidence type="ECO:0000313" key="1">
    <source>
        <dbReference type="EMBL" id="GCD46135.1"/>
    </source>
</evidence>
<keyword evidence="2" id="KW-1185">Reference proteome</keyword>
<dbReference type="AlphaFoldDB" id="A0A401W9V6"/>
<accession>A0A401W9V6</accession>
<name>A0A401W9V6_STREY</name>
<protein>
    <submittedName>
        <fullName evidence="1">Uncharacterized protein</fullName>
    </submittedName>
</protein>
<gene>
    <name evidence="1" type="ORF">GKJPGBOP_05882</name>
</gene>